<dbReference type="InterPro" id="IPR011705">
    <property type="entry name" value="BACK"/>
</dbReference>
<evidence type="ECO:0000313" key="6">
    <source>
        <dbReference type="Proteomes" id="UP000245119"/>
    </source>
</evidence>
<sequence>MPQVPPLPTRKDSLQNHPRRTPPVPQWPRYSSHQGARARSHLELYSTQSESTHKVMTASPESPSDQLTVEPSDTYVFESRAHAKDAFKMLQEFFGEQEMCDVEIKVGNKSIKCHRVVLACISLYFRAMFKSDMAESRLECITIQDLDEGAMENLIEFCYTSRIKITTENVQPILFASSILQIESVAEACANFMKSHLHPSNCLEVIFLPFSLIKWIKHDTEHRREHLPRLMASVRLAHLSLTYLMETVEKEELVRRSLECRDFLDEVKYFQMSQVSLVPNVNVSQRTRPRLAYAGVLFCVGGRGATGDPFKTVECYDPRKNKWFQVAEMNTRRRHVGVCSVNGLLYAVGGHDGSEHLNTGEVFNPKTNKWRPIAPMGTLRRGLALASLGGPVYAVGGLDDTTCFNTVERYDPTTDSWTFVAAMLTPRGGVGLTALKGHLYAVGGNDGTSSLDKCESYDPFLNKWSPIASMHKRRAGAGCSVMDGFIYVVGGFDDNSPLDSVECYSPLTNQWTLMASMGTCRGGVGLGTLGGRLYAVGGHDSHNYLNTVEAYDPDTKRWEAVKSVQQFRAGAGVAYCNCLVRFLKQRFSQSNAEHLQCV</sequence>
<protein>
    <recommendedName>
        <fullName evidence="4">BTB domain-containing protein</fullName>
    </recommendedName>
</protein>
<dbReference type="Gene3D" id="3.30.710.10">
    <property type="entry name" value="Potassium Channel Kv1.1, Chain A"/>
    <property type="match status" value="1"/>
</dbReference>
<keyword evidence="2" id="KW-0677">Repeat</keyword>
<dbReference type="InterPro" id="IPR015915">
    <property type="entry name" value="Kelch-typ_b-propeller"/>
</dbReference>
<dbReference type="Gene3D" id="1.25.40.420">
    <property type="match status" value="1"/>
</dbReference>
<dbReference type="Proteomes" id="UP000245119">
    <property type="component" value="Linkage Group LG3"/>
</dbReference>
<dbReference type="SMART" id="SM00612">
    <property type="entry name" value="Kelch"/>
    <property type="match status" value="6"/>
</dbReference>
<proteinExistence type="predicted"/>
<evidence type="ECO:0000256" key="3">
    <source>
        <dbReference type="SAM" id="MobiDB-lite"/>
    </source>
</evidence>
<dbReference type="SUPFAM" id="SSF54695">
    <property type="entry name" value="POZ domain"/>
    <property type="match status" value="1"/>
</dbReference>
<dbReference type="InterPro" id="IPR006652">
    <property type="entry name" value="Kelch_1"/>
</dbReference>
<evidence type="ECO:0000259" key="4">
    <source>
        <dbReference type="PROSITE" id="PS50097"/>
    </source>
</evidence>
<keyword evidence="6" id="KW-1185">Reference proteome</keyword>
<evidence type="ECO:0000313" key="5">
    <source>
        <dbReference type="EMBL" id="PVD35265.1"/>
    </source>
</evidence>
<dbReference type="InterPro" id="IPR000210">
    <property type="entry name" value="BTB/POZ_dom"/>
</dbReference>
<organism evidence="5 6">
    <name type="scientific">Pomacea canaliculata</name>
    <name type="common">Golden apple snail</name>
    <dbReference type="NCBI Taxonomy" id="400727"/>
    <lineage>
        <taxon>Eukaryota</taxon>
        <taxon>Metazoa</taxon>
        <taxon>Spiralia</taxon>
        <taxon>Lophotrochozoa</taxon>
        <taxon>Mollusca</taxon>
        <taxon>Gastropoda</taxon>
        <taxon>Caenogastropoda</taxon>
        <taxon>Architaenioglossa</taxon>
        <taxon>Ampullarioidea</taxon>
        <taxon>Ampullariidae</taxon>
        <taxon>Pomacea</taxon>
    </lineage>
</organism>
<gene>
    <name evidence="5" type="ORF">C0Q70_06546</name>
</gene>
<feature type="compositionally biased region" description="Polar residues" evidence="3">
    <location>
        <begin position="59"/>
        <end position="68"/>
    </location>
</feature>
<dbReference type="PROSITE" id="PS50097">
    <property type="entry name" value="BTB"/>
    <property type="match status" value="1"/>
</dbReference>
<dbReference type="STRING" id="400727.A0A2T7PPD2"/>
<feature type="domain" description="BTB" evidence="4">
    <location>
        <begin position="100"/>
        <end position="167"/>
    </location>
</feature>
<dbReference type="OrthoDB" id="45365at2759"/>
<comment type="caution">
    <text evidence="5">The sequence shown here is derived from an EMBL/GenBank/DDBJ whole genome shotgun (WGS) entry which is preliminary data.</text>
</comment>
<dbReference type="Pfam" id="PF01344">
    <property type="entry name" value="Kelch_1"/>
    <property type="match status" value="6"/>
</dbReference>
<reference evidence="5 6" key="1">
    <citation type="submission" date="2018-04" db="EMBL/GenBank/DDBJ databases">
        <title>The genome of golden apple snail Pomacea canaliculata provides insight into stress tolerance and invasive adaptation.</title>
        <authorList>
            <person name="Liu C."/>
            <person name="Liu B."/>
            <person name="Ren Y."/>
            <person name="Zhang Y."/>
            <person name="Wang H."/>
            <person name="Li S."/>
            <person name="Jiang F."/>
            <person name="Yin L."/>
            <person name="Zhang G."/>
            <person name="Qian W."/>
            <person name="Fan W."/>
        </authorList>
    </citation>
    <scope>NUCLEOTIDE SEQUENCE [LARGE SCALE GENOMIC DNA]</scope>
    <source>
        <strain evidence="5">SZHN2017</strain>
        <tissue evidence="5">Muscle</tissue>
    </source>
</reference>
<dbReference type="PANTHER" id="PTHR45632:SF26">
    <property type="entry name" value="BTB DOMAIN-CONTAINING PROTEIN"/>
    <property type="match status" value="1"/>
</dbReference>
<dbReference type="Pfam" id="PF00651">
    <property type="entry name" value="BTB"/>
    <property type="match status" value="1"/>
</dbReference>
<dbReference type="Gene3D" id="2.120.10.80">
    <property type="entry name" value="Kelch-type beta propeller"/>
    <property type="match status" value="1"/>
</dbReference>
<evidence type="ECO:0000256" key="1">
    <source>
        <dbReference type="ARBA" id="ARBA00022441"/>
    </source>
</evidence>
<evidence type="ECO:0000256" key="2">
    <source>
        <dbReference type="ARBA" id="ARBA00022737"/>
    </source>
</evidence>
<dbReference type="InterPro" id="IPR011333">
    <property type="entry name" value="SKP1/BTB/POZ_sf"/>
</dbReference>
<dbReference type="SUPFAM" id="SSF117281">
    <property type="entry name" value="Kelch motif"/>
    <property type="match status" value="2"/>
</dbReference>
<accession>A0A2T7PPD2</accession>
<dbReference type="EMBL" id="PZQS01000003">
    <property type="protein sequence ID" value="PVD35265.1"/>
    <property type="molecule type" value="Genomic_DNA"/>
</dbReference>
<keyword evidence="1" id="KW-0880">Kelch repeat</keyword>
<dbReference type="Pfam" id="PF07707">
    <property type="entry name" value="BACK"/>
    <property type="match status" value="1"/>
</dbReference>
<feature type="region of interest" description="Disordered" evidence="3">
    <location>
        <begin position="1"/>
        <end position="68"/>
    </location>
</feature>
<name>A0A2T7PPD2_POMCA</name>
<dbReference type="SMART" id="SM00225">
    <property type="entry name" value="BTB"/>
    <property type="match status" value="1"/>
</dbReference>
<dbReference type="AlphaFoldDB" id="A0A2T7PPD2"/>
<dbReference type="PANTHER" id="PTHR45632">
    <property type="entry name" value="LD33804P"/>
    <property type="match status" value="1"/>
</dbReference>
<dbReference type="CDD" id="cd18238">
    <property type="entry name" value="BTB_POZ_KLHL8"/>
    <property type="match status" value="1"/>
</dbReference>